<organism evidence="1 2">
    <name type="scientific">Paenibacillus vini</name>
    <dbReference type="NCBI Taxonomy" id="1476024"/>
    <lineage>
        <taxon>Bacteria</taxon>
        <taxon>Bacillati</taxon>
        <taxon>Bacillota</taxon>
        <taxon>Bacilli</taxon>
        <taxon>Bacillales</taxon>
        <taxon>Paenibacillaceae</taxon>
        <taxon>Paenibacillus</taxon>
    </lineage>
</organism>
<dbReference type="Proteomes" id="UP000679992">
    <property type="component" value="Unassembled WGS sequence"/>
</dbReference>
<reference evidence="1 2" key="1">
    <citation type="submission" date="2021-03" db="EMBL/GenBank/DDBJ databases">
        <title>Antimicrobial resistance genes in bacteria isolated from Japanese honey, and their potential for conferring macrolide and lincosamide resistance in the American foulbrood pathogen Paenibacillus larvae.</title>
        <authorList>
            <person name="Okamoto M."/>
            <person name="Kumagai M."/>
            <person name="Kanamori H."/>
            <person name="Takamatsu D."/>
        </authorList>
    </citation>
    <scope>NUCLEOTIDE SEQUENCE [LARGE SCALE GENOMIC DNA]</scope>
    <source>
        <strain evidence="1 2">J42TS3</strain>
    </source>
</reference>
<keyword evidence="2" id="KW-1185">Reference proteome</keyword>
<evidence type="ECO:0000313" key="1">
    <source>
        <dbReference type="EMBL" id="GIP53601.1"/>
    </source>
</evidence>
<name>A0ABQ4MC86_9BACL</name>
<evidence type="ECO:0008006" key="3">
    <source>
        <dbReference type="Google" id="ProtNLM"/>
    </source>
</evidence>
<gene>
    <name evidence="1" type="ORF">J42TS3_26360</name>
</gene>
<protein>
    <recommendedName>
        <fullName evidence="3">DUF4367 domain-containing protein</fullName>
    </recommendedName>
</protein>
<accession>A0ABQ4MC86</accession>
<comment type="caution">
    <text evidence="1">The sequence shown here is derived from an EMBL/GenBank/DDBJ whole genome shotgun (WGS) entry which is preliminary data.</text>
</comment>
<evidence type="ECO:0000313" key="2">
    <source>
        <dbReference type="Proteomes" id="UP000679992"/>
    </source>
</evidence>
<sequence>MNIYKKIRSLFLITFFIFIVFFITVTSIENIFQEQKVLLFVNGPMSLSTEEIKKIKVDGISNGIWDEEQNEFKTNQTYILMKMKSREVILSTNDIEEIINYTNK</sequence>
<proteinExistence type="predicted"/>
<dbReference type="EMBL" id="BOSL01000007">
    <property type="protein sequence ID" value="GIP53601.1"/>
    <property type="molecule type" value="Genomic_DNA"/>
</dbReference>
<dbReference type="RefSeq" id="WP_213655109.1">
    <property type="nucleotide sequence ID" value="NZ_BOSL01000007.1"/>
</dbReference>